<evidence type="ECO:0000313" key="3">
    <source>
        <dbReference type="Proteomes" id="UP001239626"/>
    </source>
</evidence>
<dbReference type="SUPFAM" id="SSF51735">
    <property type="entry name" value="NAD(P)-binding Rossmann-fold domains"/>
    <property type="match status" value="1"/>
</dbReference>
<dbReference type="InterPro" id="IPR014710">
    <property type="entry name" value="RmlC-like_jellyroll"/>
</dbReference>
<dbReference type="InterPro" id="IPR011051">
    <property type="entry name" value="RmlC_Cupin_sf"/>
</dbReference>
<keyword evidence="2" id="KW-0560">Oxidoreductase</keyword>
<dbReference type="SUPFAM" id="SSF51182">
    <property type="entry name" value="RmlC-like cupins"/>
    <property type="match status" value="1"/>
</dbReference>
<dbReference type="GO" id="GO:0016491">
    <property type="term" value="F:oxidoreductase activity"/>
    <property type="evidence" value="ECO:0007669"/>
    <property type="project" value="UniProtKB-KW"/>
</dbReference>
<dbReference type="InterPro" id="IPR029303">
    <property type="entry name" value="CapF_C"/>
</dbReference>
<feature type="domain" description="Capsular polysaccharide assembling protein CapF C-terminal" evidence="1">
    <location>
        <begin position="169"/>
        <end position="280"/>
    </location>
</feature>
<sequence length="284" mass="31367">MLEQGTTARRVAYAGSVQSDVGGIYGQAKADAATRLTGAANRVGAEFHDLRLPNLFGEHGRPFYNAVTATFCHLLARGERPRVDVDRGLRLLHAQDAADLLVGTFPSSDLETLVQELSVVELLERLTAMAATYSTGDIPDVAQKVDRDLFNTYRSYVTELRPAVPLVRHSDARGSFFEIARTHGGPGQSSFSTTKPGIVRGEHFHRRKIERFTVLSGRAVISLRRLFGTEVVHVEVDGEHPLAVDMPTLWAHNIQNVGDELLYTSFWTDDIFDPTRPDTIAEVV</sequence>
<evidence type="ECO:0000313" key="2">
    <source>
        <dbReference type="EMBL" id="MDQ0374225.1"/>
    </source>
</evidence>
<name>A0ABU0EG28_9CELL</name>
<reference evidence="2 3" key="1">
    <citation type="submission" date="2023-07" db="EMBL/GenBank/DDBJ databases">
        <title>Sorghum-associated microbial communities from plants grown in Nebraska, USA.</title>
        <authorList>
            <person name="Schachtman D."/>
        </authorList>
    </citation>
    <scope>NUCLEOTIDE SEQUENCE [LARGE SCALE GENOMIC DNA]</scope>
    <source>
        <strain evidence="2 3">BE332</strain>
    </source>
</reference>
<protein>
    <submittedName>
        <fullName evidence="2">UDP-2-acetamido-2,6-beta-L-arabino-hexul-4-ose reductase</fullName>
        <ecNumber evidence="2">1.1.1.367</ecNumber>
    </submittedName>
</protein>
<dbReference type="EC" id="1.1.1.367" evidence="2"/>
<dbReference type="Gene3D" id="3.40.50.720">
    <property type="entry name" value="NAD(P)-binding Rossmann-like Domain"/>
    <property type="match status" value="1"/>
</dbReference>
<evidence type="ECO:0000259" key="1">
    <source>
        <dbReference type="Pfam" id="PF14667"/>
    </source>
</evidence>
<dbReference type="Pfam" id="PF14667">
    <property type="entry name" value="Polysacc_synt_C"/>
    <property type="match status" value="1"/>
</dbReference>
<dbReference type="Gene3D" id="2.60.120.10">
    <property type="entry name" value="Jelly Rolls"/>
    <property type="match status" value="1"/>
</dbReference>
<gene>
    <name evidence="2" type="ORF">J2X26_002546</name>
</gene>
<comment type="caution">
    <text evidence="2">The sequence shown here is derived from an EMBL/GenBank/DDBJ whole genome shotgun (WGS) entry which is preliminary data.</text>
</comment>
<proteinExistence type="predicted"/>
<dbReference type="Proteomes" id="UP001239626">
    <property type="component" value="Unassembled WGS sequence"/>
</dbReference>
<keyword evidence="3" id="KW-1185">Reference proteome</keyword>
<organism evidence="2 3">
    <name type="scientific">Cellulomonas humilata</name>
    <dbReference type="NCBI Taxonomy" id="144055"/>
    <lineage>
        <taxon>Bacteria</taxon>
        <taxon>Bacillati</taxon>
        <taxon>Actinomycetota</taxon>
        <taxon>Actinomycetes</taxon>
        <taxon>Micrococcales</taxon>
        <taxon>Cellulomonadaceae</taxon>
        <taxon>Cellulomonas</taxon>
    </lineage>
</organism>
<dbReference type="InterPro" id="IPR036291">
    <property type="entry name" value="NAD(P)-bd_dom_sf"/>
</dbReference>
<accession>A0ABU0EG28</accession>
<dbReference type="EMBL" id="JAUSVB010000003">
    <property type="protein sequence ID" value="MDQ0374225.1"/>
    <property type="molecule type" value="Genomic_DNA"/>
</dbReference>